<evidence type="ECO:0000313" key="3">
    <source>
        <dbReference type="Proteomes" id="UP000320390"/>
    </source>
</evidence>
<dbReference type="EMBL" id="CP036434">
    <property type="protein sequence ID" value="QDV09282.1"/>
    <property type="molecule type" value="Genomic_DNA"/>
</dbReference>
<dbReference type="RefSeq" id="WP_419190569.1">
    <property type="nucleotide sequence ID" value="NZ_CP036434.1"/>
</dbReference>
<protein>
    <submittedName>
        <fullName evidence="2">Porin subfamily protein</fullName>
    </submittedName>
</protein>
<dbReference type="SUPFAM" id="SSF56935">
    <property type="entry name" value="Porins"/>
    <property type="match status" value="1"/>
</dbReference>
<dbReference type="AlphaFoldDB" id="A0A518EYX0"/>
<dbReference type="InterPro" id="IPR045748">
    <property type="entry name" value="DcaP"/>
</dbReference>
<accession>A0A518EYX0</accession>
<name>A0A518EYX0_9BACT</name>
<keyword evidence="1" id="KW-0732">Signal</keyword>
<evidence type="ECO:0000256" key="1">
    <source>
        <dbReference type="SAM" id="SignalP"/>
    </source>
</evidence>
<dbReference type="Proteomes" id="UP000320390">
    <property type="component" value="Chromosome"/>
</dbReference>
<sequence length="421" mass="46091" precursor="true">MLYPTAVTLLSFSATTLSSTGAAFSATQQQGAATSSIEDLKGLALEIEEARPIADGTKFTYGGYVQLDAVSSDYSGGKPANQLIDDFLVPSLIPVEPTSGADNYRSTNMHSKSSRFFLKTATETEMGKIASHIELDFILSGQGDERISNSWSGRIRHAFVKWEPEENRSIMVGQNWSTFFNVSALPDHLDFVGPVGTVFMRQPQLRYTADGLELALENSATRVTGATYDNDSEGIPDVIARYNRQDGDLSWSLAGMLRELSYEDRSNPVIRGAHDAKYGYAASLAGKWKMGQDDLRFMVSYGDALGRYLGLNAFNDGYIDGGGQIQTIDQLGAFAAYRHVWDPAWHSTFSYSFAEAENPGVGAFASTGDLASAYQSVHASLNYVPAPRLRFGVELIWAEKELEDGRSGEVSRFQFSVQHAF</sequence>
<evidence type="ECO:0000313" key="2">
    <source>
        <dbReference type="EMBL" id="QDV09282.1"/>
    </source>
</evidence>
<proteinExistence type="predicted"/>
<reference evidence="2 3" key="1">
    <citation type="submission" date="2019-02" db="EMBL/GenBank/DDBJ databases">
        <title>Deep-cultivation of Planctomycetes and their phenomic and genomic characterization uncovers novel biology.</title>
        <authorList>
            <person name="Wiegand S."/>
            <person name="Jogler M."/>
            <person name="Boedeker C."/>
            <person name="Pinto D."/>
            <person name="Vollmers J."/>
            <person name="Rivas-Marin E."/>
            <person name="Kohn T."/>
            <person name="Peeters S.H."/>
            <person name="Heuer A."/>
            <person name="Rast P."/>
            <person name="Oberbeckmann S."/>
            <person name="Bunk B."/>
            <person name="Jeske O."/>
            <person name="Meyerdierks A."/>
            <person name="Storesund J.E."/>
            <person name="Kallscheuer N."/>
            <person name="Luecker S."/>
            <person name="Lage O.M."/>
            <person name="Pohl T."/>
            <person name="Merkel B.J."/>
            <person name="Hornburger P."/>
            <person name="Mueller R.-W."/>
            <person name="Bruemmer F."/>
            <person name="Labrenz M."/>
            <person name="Spormann A.M."/>
            <person name="Op den Camp H."/>
            <person name="Overmann J."/>
            <person name="Amann R."/>
            <person name="Jetten M.S.M."/>
            <person name="Mascher T."/>
            <person name="Medema M.H."/>
            <person name="Devos D.P."/>
            <person name="Kaster A.-K."/>
            <person name="Ovreas L."/>
            <person name="Rohde M."/>
            <person name="Galperin M.Y."/>
            <person name="Jogler C."/>
        </authorList>
    </citation>
    <scope>NUCLEOTIDE SEQUENCE [LARGE SCALE GENOMIC DNA]</scope>
    <source>
        <strain evidence="2 3">Poly30</strain>
    </source>
</reference>
<keyword evidence="3" id="KW-1185">Reference proteome</keyword>
<feature type="signal peptide" evidence="1">
    <location>
        <begin position="1"/>
        <end position="25"/>
    </location>
</feature>
<gene>
    <name evidence="2" type="ORF">Poly30_48400</name>
</gene>
<organism evidence="2 3">
    <name type="scientific">Saltatorellus ferox</name>
    <dbReference type="NCBI Taxonomy" id="2528018"/>
    <lineage>
        <taxon>Bacteria</taxon>
        <taxon>Pseudomonadati</taxon>
        <taxon>Planctomycetota</taxon>
        <taxon>Planctomycetia</taxon>
        <taxon>Planctomycetia incertae sedis</taxon>
        <taxon>Saltatorellus</taxon>
    </lineage>
</organism>
<dbReference type="Pfam" id="PF19577">
    <property type="entry name" value="DcaP"/>
    <property type="match status" value="1"/>
</dbReference>
<feature type="chain" id="PRO_5022152476" evidence="1">
    <location>
        <begin position="26"/>
        <end position="421"/>
    </location>
</feature>